<dbReference type="Pfam" id="PF00528">
    <property type="entry name" value="BPD_transp_1"/>
    <property type="match status" value="1"/>
</dbReference>
<keyword evidence="2 7" id="KW-0813">Transport</keyword>
<evidence type="ECO:0000259" key="8">
    <source>
        <dbReference type="PROSITE" id="PS50928"/>
    </source>
</evidence>
<dbReference type="PROSITE" id="PS50928">
    <property type="entry name" value="ABC_TM1"/>
    <property type="match status" value="1"/>
</dbReference>
<dbReference type="GO" id="GO:0005886">
    <property type="term" value="C:plasma membrane"/>
    <property type="evidence" value="ECO:0007669"/>
    <property type="project" value="UniProtKB-SubCell"/>
</dbReference>
<gene>
    <name evidence="9" type="ORF">SAMN04489757_103116</name>
</gene>
<comment type="subcellular location">
    <subcellularLocation>
        <location evidence="1 7">Cell membrane</location>
        <topology evidence="1 7">Multi-pass membrane protein</topology>
    </subcellularLocation>
</comment>
<dbReference type="Proteomes" id="UP000198806">
    <property type="component" value="Unassembled WGS sequence"/>
</dbReference>
<evidence type="ECO:0000256" key="3">
    <source>
        <dbReference type="ARBA" id="ARBA00022475"/>
    </source>
</evidence>
<dbReference type="OrthoDB" id="9793448at2"/>
<keyword evidence="5 7" id="KW-1133">Transmembrane helix</keyword>
<evidence type="ECO:0000313" key="10">
    <source>
        <dbReference type="Proteomes" id="UP000198806"/>
    </source>
</evidence>
<keyword evidence="3" id="KW-1003">Cell membrane</keyword>
<reference evidence="9 10" key="1">
    <citation type="submission" date="2016-10" db="EMBL/GenBank/DDBJ databases">
        <authorList>
            <person name="de Groot N.N."/>
        </authorList>
    </citation>
    <scope>NUCLEOTIDE SEQUENCE [LARGE SCALE GENOMIC DNA]</scope>
    <source>
        <strain evidence="9 10">DSM 1283</strain>
    </source>
</reference>
<feature type="transmembrane region" description="Helical" evidence="7">
    <location>
        <begin position="236"/>
        <end position="257"/>
    </location>
</feature>
<keyword evidence="9" id="KW-0762">Sugar transport</keyword>
<feature type="transmembrane region" description="Helical" evidence="7">
    <location>
        <begin position="106"/>
        <end position="127"/>
    </location>
</feature>
<dbReference type="AlphaFoldDB" id="A0A1I5CK75"/>
<feature type="domain" description="ABC transmembrane type-1" evidence="8">
    <location>
        <begin position="69"/>
        <end position="257"/>
    </location>
</feature>
<feature type="transmembrane region" description="Helical" evidence="7">
    <location>
        <begin position="12"/>
        <end position="34"/>
    </location>
</feature>
<keyword evidence="6 7" id="KW-0472">Membrane</keyword>
<evidence type="ECO:0000256" key="7">
    <source>
        <dbReference type="RuleBase" id="RU363032"/>
    </source>
</evidence>
<evidence type="ECO:0000256" key="4">
    <source>
        <dbReference type="ARBA" id="ARBA00022692"/>
    </source>
</evidence>
<evidence type="ECO:0000313" key="9">
    <source>
        <dbReference type="EMBL" id="SFN87415.1"/>
    </source>
</evidence>
<keyword evidence="4 7" id="KW-0812">Transmembrane</keyword>
<dbReference type="Gene3D" id="1.10.3720.10">
    <property type="entry name" value="MetI-like"/>
    <property type="match status" value="1"/>
</dbReference>
<dbReference type="RefSeq" id="WP_091684235.1">
    <property type="nucleotide sequence ID" value="NZ_BAABFM010000006.1"/>
</dbReference>
<sequence length="271" mass="31043">MESKKTSLISIVLLTILAILFLTPFIIMIIGSMIKMKIPVGNPFTWIQKDLSLFNFNFIIKNSEYLTWIKNSLVITIIPTALQMFFALVLGYIFSKKQFKGRNLIFWIMMAVIMVPSQILIIPRYIMFNKIGWINSYIPLILPRVWDIMGVFFVKQFMLQLPKELEEAAYIDGANDFHILFGIMAPLSKSVIATVGTFAFITCWNDFLTPLIFTTSKEMYPITVGLASLLTKEGNFGIEMAGAVFSFIPTFLMFLFFQKYFTRGIAFTGIK</sequence>
<dbReference type="CDD" id="cd06261">
    <property type="entry name" value="TM_PBP2"/>
    <property type="match status" value="1"/>
</dbReference>
<keyword evidence="10" id="KW-1185">Reference proteome</keyword>
<dbReference type="PANTHER" id="PTHR43744">
    <property type="entry name" value="ABC TRANSPORTER PERMEASE PROTEIN MG189-RELATED-RELATED"/>
    <property type="match status" value="1"/>
</dbReference>
<comment type="similarity">
    <text evidence="7">Belongs to the binding-protein-dependent transport system permease family.</text>
</comment>
<dbReference type="PANTHER" id="PTHR43744:SF12">
    <property type="entry name" value="ABC TRANSPORTER PERMEASE PROTEIN MG189-RELATED"/>
    <property type="match status" value="1"/>
</dbReference>
<organism evidence="9 10">
    <name type="scientific">Anaerocolumna aminovalerica</name>
    <dbReference type="NCBI Taxonomy" id="1527"/>
    <lineage>
        <taxon>Bacteria</taxon>
        <taxon>Bacillati</taxon>
        <taxon>Bacillota</taxon>
        <taxon>Clostridia</taxon>
        <taxon>Lachnospirales</taxon>
        <taxon>Lachnospiraceae</taxon>
        <taxon>Anaerocolumna</taxon>
    </lineage>
</organism>
<dbReference type="GO" id="GO:0055085">
    <property type="term" value="P:transmembrane transport"/>
    <property type="evidence" value="ECO:0007669"/>
    <property type="project" value="InterPro"/>
</dbReference>
<proteinExistence type="inferred from homology"/>
<feature type="transmembrane region" description="Helical" evidence="7">
    <location>
        <begin position="133"/>
        <end position="154"/>
    </location>
</feature>
<protein>
    <submittedName>
        <fullName evidence="9">Multiple sugar transport system permease protein</fullName>
    </submittedName>
</protein>
<dbReference type="InterPro" id="IPR035906">
    <property type="entry name" value="MetI-like_sf"/>
</dbReference>
<name>A0A1I5CK75_9FIRM</name>
<evidence type="ECO:0000256" key="5">
    <source>
        <dbReference type="ARBA" id="ARBA00022989"/>
    </source>
</evidence>
<dbReference type="EMBL" id="FOWD01000003">
    <property type="protein sequence ID" value="SFN87415.1"/>
    <property type="molecule type" value="Genomic_DNA"/>
</dbReference>
<dbReference type="STRING" id="1527.SAMN04489757_103116"/>
<accession>A0A1I5CK75</accession>
<dbReference type="SUPFAM" id="SSF161098">
    <property type="entry name" value="MetI-like"/>
    <property type="match status" value="1"/>
</dbReference>
<feature type="transmembrane region" description="Helical" evidence="7">
    <location>
        <begin position="73"/>
        <end position="94"/>
    </location>
</feature>
<evidence type="ECO:0000256" key="1">
    <source>
        <dbReference type="ARBA" id="ARBA00004651"/>
    </source>
</evidence>
<dbReference type="InterPro" id="IPR000515">
    <property type="entry name" value="MetI-like"/>
</dbReference>
<evidence type="ECO:0000256" key="2">
    <source>
        <dbReference type="ARBA" id="ARBA00022448"/>
    </source>
</evidence>
<evidence type="ECO:0000256" key="6">
    <source>
        <dbReference type="ARBA" id="ARBA00023136"/>
    </source>
</evidence>